<dbReference type="Proteomes" id="UP000036958">
    <property type="component" value="Unassembled WGS sequence"/>
</dbReference>
<name>A0A0L8VEX4_9BACT</name>
<sequence length="173" mass="20075">MSKEQMWFHEGGWFSKDEPKAHASINITEFYNHYHAHADRWTAVFEFLSKDLKSLDPGKYPLLGDQVFATVSEYSTKTPEEARWEAHRKYIDLQYLIEGEERMGQMPLSSALAPQQYDADKDLIFFGEQEGEYFTATPSCFFLFFPEDVHRPGILIEESKPVKKLVIKIAVAE</sequence>
<dbReference type="SUPFAM" id="SSF51197">
    <property type="entry name" value="Clavaminate synthase-like"/>
    <property type="match status" value="1"/>
</dbReference>
<dbReference type="PANTHER" id="PTHR34986:SF1">
    <property type="entry name" value="PROTEIN YIAL"/>
    <property type="match status" value="1"/>
</dbReference>
<comment type="caution">
    <text evidence="1">The sequence shown here is derived from an EMBL/GenBank/DDBJ whole genome shotgun (WGS) entry which is preliminary data.</text>
</comment>
<organism evidence="1 2">
    <name type="scientific">Sunxiuqinia dokdonensis</name>
    <dbReference type="NCBI Taxonomy" id="1409788"/>
    <lineage>
        <taxon>Bacteria</taxon>
        <taxon>Pseudomonadati</taxon>
        <taxon>Bacteroidota</taxon>
        <taxon>Bacteroidia</taxon>
        <taxon>Marinilabiliales</taxon>
        <taxon>Prolixibacteraceae</taxon>
        <taxon>Sunxiuqinia</taxon>
    </lineage>
</organism>
<protein>
    <recommendedName>
        <fullName evidence="3">YhcH/YjgK/YiaL family protein</fullName>
    </recommendedName>
</protein>
<dbReference type="OrthoDB" id="9792756at2"/>
<dbReference type="InterPro" id="IPR004375">
    <property type="entry name" value="NanQ/TabA/YiaL"/>
</dbReference>
<gene>
    <name evidence="1" type="ORF">NC99_05370</name>
</gene>
<dbReference type="STRING" id="1409788.NC99_05370"/>
<evidence type="ECO:0008006" key="3">
    <source>
        <dbReference type="Google" id="ProtNLM"/>
    </source>
</evidence>
<reference evidence="2" key="1">
    <citation type="submission" date="2015-07" db="EMBL/GenBank/DDBJ databases">
        <title>Genome sequencing of Sunxiuqinia dokdonensis strain SK.</title>
        <authorList>
            <person name="Ahn S."/>
            <person name="Kim B.-C."/>
        </authorList>
    </citation>
    <scope>NUCLEOTIDE SEQUENCE [LARGE SCALE GENOMIC DNA]</scope>
    <source>
        <strain evidence="2">SK</strain>
    </source>
</reference>
<proteinExistence type="predicted"/>
<dbReference type="AlphaFoldDB" id="A0A0L8VEX4"/>
<dbReference type="PANTHER" id="PTHR34986">
    <property type="entry name" value="EVOLVED BETA-GALACTOSIDASE SUBUNIT BETA"/>
    <property type="match status" value="1"/>
</dbReference>
<dbReference type="EMBL" id="LGIA01000023">
    <property type="protein sequence ID" value="KOH46697.1"/>
    <property type="molecule type" value="Genomic_DNA"/>
</dbReference>
<evidence type="ECO:0000313" key="2">
    <source>
        <dbReference type="Proteomes" id="UP000036958"/>
    </source>
</evidence>
<accession>A0A0L8VEX4</accession>
<dbReference type="Pfam" id="PF04074">
    <property type="entry name" value="DUF386"/>
    <property type="match status" value="1"/>
</dbReference>
<dbReference type="PATRIC" id="fig|1409788.3.peg.554"/>
<dbReference type="NCBIfam" id="TIGR00022">
    <property type="entry name" value="YhcH/YjgK/YiaL family protein"/>
    <property type="match status" value="1"/>
</dbReference>
<dbReference type="GO" id="GO:0005829">
    <property type="term" value="C:cytosol"/>
    <property type="evidence" value="ECO:0007669"/>
    <property type="project" value="TreeGrafter"/>
</dbReference>
<keyword evidence="2" id="KW-1185">Reference proteome</keyword>
<dbReference type="InterPro" id="IPR037012">
    <property type="entry name" value="NanQ/TabA/YiaL_sf"/>
</dbReference>
<evidence type="ECO:0000313" key="1">
    <source>
        <dbReference type="EMBL" id="KOH46697.1"/>
    </source>
</evidence>
<dbReference type="Gene3D" id="2.60.120.370">
    <property type="entry name" value="YhcH/YjgK/YiaL"/>
    <property type="match status" value="1"/>
</dbReference>
<dbReference type="RefSeq" id="WP_053179474.1">
    <property type="nucleotide sequence ID" value="NZ_LGIA01000023.1"/>
</dbReference>